<dbReference type="NCBIfam" id="TIGR01477">
    <property type="entry name" value="RIFIN"/>
    <property type="match status" value="1"/>
</dbReference>
<dbReference type="Pfam" id="PF02009">
    <property type="entry name" value="RIFIN"/>
    <property type="match status" value="1"/>
</dbReference>
<proteinExistence type="predicted"/>
<feature type="transmembrane region" description="Helical" evidence="1">
    <location>
        <begin position="335"/>
        <end position="356"/>
    </location>
</feature>
<dbReference type="VEuPathDB" id="PlasmoDB:PRCDC_0002500"/>
<dbReference type="AlphaFoldDB" id="A0A060RMK4"/>
<organism evidence="2 3">
    <name type="scientific">Plasmodium reichenowi</name>
    <dbReference type="NCBI Taxonomy" id="5854"/>
    <lineage>
        <taxon>Eukaryota</taxon>
        <taxon>Sar</taxon>
        <taxon>Alveolata</taxon>
        <taxon>Apicomplexa</taxon>
        <taxon>Aconoidasida</taxon>
        <taxon>Haemosporida</taxon>
        <taxon>Plasmodiidae</taxon>
        <taxon>Plasmodium</taxon>
        <taxon>Plasmodium (Laverania)</taxon>
    </lineage>
</organism>
<dbReference type="EMBL" id="HG810705">
    <property type="protein sequence ID" value="CDO61998.1"/>
    <property type="molecule type" value="Genomic_DNA"/>
</dbReference>
<dbReference type="PhylomeDB" id="A0A060RMK4"/>
<reference evidence="2" key="2">
    <citation type="submission" date="2014-05" db="EMBL/GenBank/DDBJ databases">
        <title>The genome sequences of chimpanzee malaria parasites reveal the path to human adaptation.</title>
        <authorList>
            <person name="Otto T.D."/>
            <person name="Rayner J.C."/>
            <person name="Boehme U."/>
            <person name="Pain A."/>
            <person name="Spottiswoode N."/>
            <person name="Sanders M."/>
            <person name="Quail M."/>
            <person name="Ollomo B."/>
            <person name="Renaud F."/>
            <person name="Thomas A.W."/>
            <person name="Prugnolle F."/>
            <person name="Conway D.J."/>
            <person name="Newbold C."/>
            <person name="Berriman M."/>
        </authorList>
    </citation>
    <scope>NUCLEOTIDE SEQUENCE [LARGE SCALE GENOMIC DNA]</scope>
    <source>
        <strain evidence="2">CDC</strain>
    </source>
</reference>
<dbReference type="InterPro" id="IPR006373">
    <property type="entry name" value="VSA_Rifin"/>
</dbReference>
<reference evidence="2" key="1">
    <citation type="submission" date="2014-01" db="EMBL/GenBank/DDBJ databases">
        <authorList>
            <person name="Aslett M."/>
        </authorList>
    </citation>
    <scope>NUCLEOTIDE SEQUENCE</scope>
    <source>
        <strain evidence="2">CDC</strain>
    </source>
</reference>
<sequence>MKVHYINILLFSLPLNISEHNQRNHKSTTPHIPKIPTTRGLCECELYEPANYDHDPEMKKVMENFNRQTSQRFHEYDNRMVEKRKECKEQCDKEIQKIILKDKLEKELTEKFTTLETKITTDDIPTCVCKKSLADKTEKFCLKCGVNVGGGVTLSSGVLGGIGGLAINMWKPKALEVAIDKAITAGAAKISAAGIKAGNTRGMDVVTAGLRKMGIEEYCREIFNTFVATNRYTGVTELYDEIYAKHNLICNLGVTGKDNMCTQFDTELGAMVPGVNDNGPPPAQAIEQGLKEILGEATEAAAEAAEAAGVAEKATIKAAQEKAIEATSYNWYTTISYSIIAIEVIVLIMVIIYLILRYRRKKKMKKKLQYIKLLKE</sequence>
<protein>
    <submittedName>
        <fullName evidence="2">Rifin</fullName>
    </submittedName>
</protein>
<keyword evidence="1" id="KW-0472">Membrane</keyword>
<name>A0A060RMK4_PLARE</name>
<dbReference type="VEuPathDB" id="PlasmoDB:PRG01_0908500"/>
<dbReference type="Proteomes" id="UP000027581">
    <property type="component" value="Unassembled WGS sequence"/>
</dbReference>
<evidence type="ECO:0000313" key="2">
    <source>
        <dbReference type="EMBL" id="CDO61998.1"/>
    </source>
</evidence>
<evidence type="ECO:0000256" key="1">
    <source>
        <dbReference type="SAM" id="Phobius"/>
    </source>
</evidence>
<keyword evidence="1" id="KW-1133">Transmembrane helix</keyword>
<gene>
    <name evidence="2" type="primary">RIF</name>
    <name evidence="2" type="ORF">PRCDC_0002500</name>
</gene>
<evidence type="ECO:0000313" key="3">
    <source>
        <dbReference type="Proteomes" id="UP000027581"/>
    </source>
</evidence>
<keyword evidence="1" id="KW-0812">Transmembrane</keyword>
<accession>A0A060RMK4</accession>
<keyword evidence="3" id="KW-1185">Reference proteome</keyword>